<dbReference type="SUPFAM" id="SSF141986">
    <property type="entry name" value="LD-carboxypeptidase A C-terminal domain-like"/>
    <property type="match status" value="1"/>
</dbReference>
<dbReference type="PANTHER" id="PTHR30237">
    <property type="entry name" value="MURAMOYLTETRAPEPTIDE CARBOXYPEPTIDASE"/>
    <property type="match status" value="1"/>
</dbReference>
<keyword evidence="4 9" id="KW-0378">Hydrolase</keyword>
<dbReference type="GO" id="GO:0006508">
    <property type="term" value="P:proteolysis"/>
    <property type="evidence" value="ECO:0007669"/>
    <property type="project" value="UniProtKB-KW"/>
</dbReference>
<dbReference type="InterPro" id="IPR040921">
    <property type="entry name" value="Peptidase_S66C"/>
</dbReference>
<gene>
    <name evidence="9" type="primary">ldcA</name>
    <name evidence="9" type="ORF">GEV47_03940</name>
</gene>
<dbReference type="Gene3D" id="3.40.50.10740">
    <property type="entry name" value="Class I glutamine amidotransferase-like"/>
    <property type="match status" value="1"/>
</dbReference>
<dbReference type="EC" id="3.4.17.13" evidence="9"/>
<feature type="domain" description="LD-carboxypeptidase C-terminal" evidence="8">
    <location>
        <begin position="169"/>
        <end position="285"/>
    </location>
</feature>
<keyword evidence="3" id="KW-0645">Protease</keyword>
<evidence type="ECO:0000259" key="7">
    <source>
        <dbReference type="Pfam" id="PF02016"/>
    </source>
</evidence>
<dbReference type="AlphaFoldDB" id="A0A843YT36"/>
<feature type="active site" description="Charge relay system" evidence="6">
    <location>
        <position position="270"/>
    </location>
</feature>
<comment type="caution">
    <text evidence="9">The sequence shown here is derived from an EMBL/GenBank/DDBJ whole genome shotgun (WGS) entry which is preliminary data.</text>
</comment>
<dbReference type="RefSeq" id="WP_407646203.1">
    <property type="nucleotide sequence ID" value="NZ_WINI01000001.1"/>
</dbReference>
<keyword evidence="5" id="KW-0720">Serine protease</keyword>
<evidence type="ECO:0000256" key="3">
    <source>
        <dbReference type="ARBA" id="ARBA00022670"/>
    </source>
</evidence>
<feature type="active site" description="Nucleophile" evidence="6">
    <location>
        <position position="105"/>
    </location>
</feature>
<dbReference type="InterPro" id="IPR027461">
    <property type="entry name" value="Carboxypeptidase_A_C_sf"/>
</dbReference>
<dbReference type="EMBL" id="WINI01000001">
    <property type="protein sequence ID" value="MQQ99835.1"/>
    <property type="molecule type" value="Genomic_DNA"/>
</dbReference>
<keyword evidence="10" id="KW-1185">Reference proteome</keyword>
<dbReference type="PANTHER" id="PTHR30237:SF2">
    <property type="entry name" value="MUREIN TETRAPEPTIDE CARBOXYPEPTIDASE"/>
    <property type="match status" value="1"/>
</dbReference>
<feature type="domain" description="LD-carboxypeptidase N-terminal" evidence="7">
    <location>
        <begin position="8"/>
        <end position="125"/>
    </location>
</feature>
<accession>A0A843YT36</accession>
<dbReference type="InterPro" id="IPR027478">
    <property type="entry name" value="LdcA_N"/>
</dbReference>
<comment type="similarity">
    <text evidence="1">Belongs to the peptidase S66 family.</text>
</comment>
<evidence type="ECO:0000256" key="2">
    <source>
        <dbReference type="ARBA" id="ARBA00022645"/>
    </source>
</evidence>
<dbReference type="GO" id="GO:0008236">
    <property type="term" value="F:serine-type peptidase activity"/>
    <property type="evidence" value="ECO:0007669"/>
    <property type="project" value="UniProtKB-KW"/>
</dbReference>
<dbReference type="InterPro" id="IPR029062">
    <property type="entry name" value="Class_I_gatase-like"/>
</dbReference>
<evidence type="ECO:0000259" key="8">
    <source>
        <dbReference type="Pfam" id="PF17676"/>
    </source>
</evidence>
<organism evidence="9 10">
    <name type="scientific">Glaciimonas soli</name>
    <dbReference type="NCBI Taxonomy" id="2590999"/>
    <lineage>
        <taxon>Bacteria</taxon>
        <taxon>Pseudomonadati</taxon>
        <taxon>Pseudomonadota</taxon>
        <taxon>Betaproteobacteria</taxon>
        <taxon>Burkholderiales</taxon>
        <taxon>Oxalobacteraceae</taxon>
        <taxon>Glaciimonas</taxon>
    </lineage>
</organism>
<dbReference type="InterPro" id="IPR040449">
    <property type="entry name" value="Peptidase_S66_N"/>
</dbReference>
<dbReference type="Gene3D" id="3.50.30.60">
    <property type="entry name" value="LD-carboxypeptidase A C-terminal domain-like"/>
    <property type="match status" value="1"/>
</dbReference>
<evidence type="ECO:0000256" key="4">
    <source>
        <dbReference type="ARBA" id="ARBA00022801"/>
    </source>
</evidence>
<protein>
    <submittedName>
        <fullName evidence="9">Muramoyltetrapeptide carboxypeptidase</fullName>
        <ecNumber evidence="9">3.4.17.13</ecNumber>
    </submittedName>
</protein>
<reference evidence="9 10" key="1">
    <citation type="submission" date="2019-10" db="EMBL/GenBank/DDBJ databases">
        <title>Glaciimonas soli sp. nov., a psychrophilic bacterium isolated from the forest soil of a high elevation mountain in Taiwan.</title>
        <authorList>
            <person name="Wang L.-T."/>
            <person name="Shieh W.Y."/>
        </authorList>
    </citation>
    <scope>NUCLEOTIDE SEQUENCE [LARGE SCALE GENOMIC DNA]</scope>
    <source>
        <strain evidence="9 10">GS1</strain>
    </source>
</reference>
<evidence type="ECO:0000313" key="10">
    <source>
        <dbReference type="Proteomes" id="UP000451565"/>
    </source>
</evidence>
<proteinExistence type="inferred from homology"/>
<name>A0A843YT36_9BURK</name>
<dbReference type="Pfam" id="PF02016">
    <property type="entry name" value="Peptidase_S66"/>
    <property type="match status" value="1"/>
</dbReference>
<dbReference type="CDD" id="cd07025">
    <property type="entry name" value="Peptidase_S66"/>
    <property type="match status" value="1"/>
</dbReference>
<evidence type="ECO:0000256" key="1">
    <source>
        <dbReference type="ARBA" id="ARBA00010233"/>
    </source>
</evidence>
<dbReference type="InterPro" id="IPR003507">
    <property type="entry name" value="S66_fam"/>
</dbReference>
<dbReference type="NCBIfam" id="NF008424">
    <property type="entry name" value="PRK11253.1"/>
    <property type="match status" value="1"/>
</dbReference>
<dbReference type="GO" id="GO:0106415">
    <property type="term" value="F:muramoyltetrapeptide carboxypeptidase activity"/>
    <property type="evidence" value="ECO:0007669"/>
    <property type="project" value="UniProtKB-EC"/>
</dbReference>
<dbReference type="PIRSF" id="PIRSF028757">
    <property type="entry name" value="LD-carboxypeptidase"/>
    <property type="match status" value="1"/>
</dbReference>
<sequence>MSSPPIGVAIIAPSGYVVDEPSLARGIAALQQQGCVVYNYYDPAEKYQRFGGTDAGRIAQIYAAIDNPQVQIVMAVRGSYGLSRILPLLDFERIAASQKRFVGHSDFTAFNLALLAKTGFSSFAGPMVCSDFGEVELSAFTMSSFWQCMRQSEHTIQVAALNNPSVEVSGTLWGGNLAMLNHCIGTPYFPQIEGGILFLEDIGEHPFRIERLMLQLQYAGILDKQRAIVLGDFSGYRLADFENGYNFDSMLAFLREHIAAPILTGLPFGHIRDKVTLPVGGQASLISDEMGFRLTTHNVHCIG</sequence>
<keyword evidence="2 9" id="KW-0121">Carboxypeptidase</keyword>
<evidence type="ECO:0000313" key="9">
    <source>
        <dbReference type="EMBL" id="MQQ99835.1"/>
    </source>
</evidence>
<evidence type="ECO:0000256" key="6">
    <source>
        <dbReference type="PIRSR" id="PIRSR028757-1"/>
    </source>
</evidence>
<dbReference type="Proteomes" id="UP000451565">
    <property type="component" value="Unassembled WGS sequence"/>
</dbReference>
<evidence type="ECO:0000256" key="5">
    <source>
        <dbReference type="ARBA" id="ARBA00022825"/>
    </source>
</evidence>
<feature type="active site" description="Charge relay system" evidence="6">
    <location>
        <position position="200"/>
    </location>
</feature>
<dbReference type="SUPFAM" id="SSF52317">
    <property type="entry name" value="Class I glutamine amidotransferase-like"/>
    <property type="match status" value="1"/>
</dbReference>
<dbReference type="Pfam" id="PF17676">
    <property type="entry name" value="Peptidase_S66C"/>
    <property type="match status" value="1"/>
</dbReference>